<evidence type="ECO:0000313" key="1">
    <source>
        <dbReference type="EMBL" id="MBB1486212.1"/>
    </source>
</evidence>
<gene>
    <name evidence="1" type="ORF">H4O21_06285</name>
</gene>
<proteinExistence type="predicted"/>
<dbReference type="Proteomes" id="UP000565262">
    <property type="component" value="Unassembled WGS sequence"/>
</dbReference>
<comment type="caution">
    <text evidence="1">The sequence shown here is derived from an EMBL/GenBank/DDBJ whole genome shotgun (WGS) entry which is preliminary data.</text>
</comment>
<accession>A0A839INX4</accession>
<evidence type="ECO:0000313" key="2">
    <source>
        <dbReference type="Proteomes" id="UP000565262"/>
    </source>
</evidence>
<dbReference type="AlphaFoldDB" id="A0A839INX4"/>
<protein>
    <submittedName>
        <fullName evidence="1">Uncharacterized protein</fullName>
    </submittedName>
</protein>
<dbReference type="EMBL" id="JACJFM010000005">
    <property type="protein sequence ID" value="MBB1486212.1"/>
    <property type="molecule type" value="Genomic_DNA"/>
</dbReference>
<sequence length="50" mass="5853">MSPEEALQYHLTNWIEAHIQPDSPLRDLLEGLPHKEQARLFSQMNLIDLL</sequence>
<reference evidence="1 2" key="1">
    <citation type="submission" date="2020-08" db="EMBL/GenBank/DDBJ databases">
        <title>Oceanospirillum sp. nov. isolated from marine sediment.</title>
        <authorList>
            <person name="Ji X."/>
        </authorList>
    </citation>
    <scope>NUCLEOTIDE SEQUENCE [LARGE SCALE GENOMIC DNA]</scope>
    <source>
        <strain evidence="1 2">D5</strain>
    </source>
</reference>
<name>A0A839INX4_9GAMM</name>
<keyword evidence="2" id="KW-1185">Reference proteome</keyword>
<dbReference type="RefSeq" id="WP_182807989.1">
    <property type="nucleotide sequence ID" value="NZ_JACJFM010000005.1"/>
</dbReference>
<organism evidence="1 2">
    <name type="scientific">Oceanospirillum sediminis</name>
    <dbReference type="NCBI Taxonomy" id="2760088"/>
    <lineage>
        <taxon>Bacteria</taxon>
        <taxon>Pseudomonadati</taxon>
        <taxon>Pseudomonadota</taxon>
        <taxon>Gammaproteobacteria</taxon>
        <taxon>Oceanospirillales</taxon>
        <taxon>Oceanospirillaceae</taxon>
        <taxon>Oceanospirillum</taxon>
    </lineage>
</organism>